<dbReference type="PANTHER" id="PTHR34153">
    <property type="entry name" value="SI:CH211-262H13.3-RELATED-RELATED"/>
    <property type="match status" value="1"/>
</dbReference>
<dbReference type="PANTHER" id="PTHR34153:SF2">
    <property type="entry name" value="SI:CH211-262H13.3-RELATED"/>
    <property type="match status" value="1"/>
</dbReference>
<name>A0A9P0B863_BRAAE</name>
<dbReference type="Pfam" id="PF16064">
    <property type="entry name" value="DUF4806"/>
    <property type="match status" value="1"/>
</dbReference>
<protein>
    <recommendedName>
        <fullName evidence="2">DUF4806 domain-containing protein</fullName>
    </recommendedName>
</protein>
<gene>
    <name evidence="3" type="ORF">MELIAE_LOCUS7429</name>
</gene>
<organism evidence="3 4">
    <name type="scientific">Brassicogethes aeneus</name>
    <name type="common">Rape pollen beetle</name>
    <name type="synonym">Meligethes aeneus</name>
    <dbReference type="NCBI Taxonomy" id="1431903"/>
    <lineage>
        <taxon>Eukaryota</taxon>
        <taxon>Metazoa</taxon>
        <taxon>Ecdysozoa</taxon>
        <taxon>Arthropoda</taxon>
        <taxon>Hexapoda</taxon>
        <taxon>Insecta</taxon>
        <taxon>Pterygota</taxon>
        <taxon>Neoptera</taxon>
        <taxon>Endopterygota</taxon>
        <taxon>Coleoptera</taxon>
        <taxon>Polyphaga</taxon>
        <taxon>Cucujiformia</taxon>
        <taxon>Nitidulidae</taxon>
        <taxon>Meligethinae</taxon>
        <taxon>Brassicogethes</taxon>
    </lineage>
</organism>
<dbReference type="InterPro" id="IPR032071">
    <property type="entry name" value="DUF4806"/>
</dbReference>
<sequence>MGKYTIVEFEDGLQLVPTIWITNNICSWPKCPVQIEINKAIEAAKAPQANWTTYRILKVFGSADSYVDGIRKLKLAEKFSDVDSNSDIETSKKKRQSRAKKIIYSDDDAEDQQPQRKSNILPPPPRPVTLIKNITVSKIAPSSENIEVPQWTQNALDVDEEEYSEVENTLSQSFEASVQRNTNIVKHVNKIETKADTDPHLPMILRKLNAISLKIDMVRDEVRSLKIDKENDPKEAGSEIDFDIPLRSMDQLEQMEREVENSEYYKNLVTFLKGIGKGNSINDATTMILKRLFINELAVKFTFGGHKKNKRCFKELCLHKIVLKVVRLHFNQSTEQEINKAIEKWLIQANLRLTREQAKQNDTIAE</sequence>
<dbReference type="EMBL" id="OV121136">
    <property type="protein sequence ID" value="CAH0556504.1"/>
    <property type="molecule type" value="Genomic_DNA"/>
</dbReference>
<dbReference type="AlphaFoldDB" id="A0A9P0B863"/>
<feature type="compositionally biased region" description="Basic residues" evidence="1">
    <location>
        <begin position="92"/>
        <end position="101"/>
    </location>
</feature>
<dbReference type="OrthoDB" id="6784356at2759"/>
<evidence type="ECO:0000256" key="1">
    <source>
        <dbReference type="SAM" id="MobiDB-lite"/>
    </source>
</evidence>
<reference evidence="3" key="1">
    <citation type="submission" date="2021-12" db="EMBL/GenBank/DDBJ databases">
        <authorList>
            <person name="King R."/>
        </authorList>
    </citation>
    <scope>NUCLEOTIDE SEQUENCE</scope>
</reference>
<keyword evidence="4" id="KW-1185">Reference proteome</keyword>
<evidence type="ECO:0000259" key="2">
    <source>
        <dbReference type="Pfam" id="PF16064"/>
    </source>
</evidence>
<evidence type="ECO:0000313" key="4">
    <source>
        <dbReference type="Proteomes" id="UP001154078"/>
    </source>
</evidence>
<dbReference type="Proteomes" id="UP001154078">
    <property type="component" value="Chromosome 5"/>
</dbReference>
<proteinExistence type="predicted"/>
<feature type="domain" description="DUF4806" evidence="2">
    <location>
        <begin position="241"/>
        <end position="315"/>
    </location>
</feature>
<accession>A0A9P0B863</accession>
<feature type="region of interest" description="Disordered" evidence="1">
    <location>
        <begin position="84"/>
        <end position="126"/>
    </location>
</feature>
<evidence type="ECO:0000313" key="3">
    <source>
        <dbReference type="EMBL" id="CAH0556504.1"/>
    </source>
</evidence>